<protein>
    <recommendedName>
        <fullName evidence="3">Tetratricopeptide repeat protein</fullName>
    </recommendedName>
</protein>
<organism evidence="2">
    <name type="scientific">Oscillatoriales cyanobacterium SpSt-418</name>
    <dbReference type="NCBI Taxonomy" id="2282169"/>
    <lineage>
        <taxon>Bacteria</taxon>
        <taxon>Bacillati</taxon>
        <taxon>Cyanobacteriota</taxon>
        <taxon>Cyanophyceae</taxon>
        <taxon>Oscillatoriophycideae</taxon>
        <taxon>Oscillatoriales</taxon>
    </lineage>
</organism>
<feature type="signal peptide" evidence="1">
    <location>
        <begin position="1"/>
        <end position="35"/>
    </location>
</feature>
<dbReference type="AlphaFoldDB" id="A0A7C3PEJ1"/>
<sequence length="91" mass="9740">MNKPFTSYLNKSAFTRLSTSLLSVALCLTATSLLASTDAIVTLSAPIIAQTTQDRATGADRLLLRGIQQLAARQPEAALNTLEQTLQIAHQ</sequence>
<keyword evidence="1" id="KW-0732">Signal</keyword>
<evidence type="ECO:0000313" key="2">
    <source>
        <dbReference type="EMBL" id="HFM99292.1"/>
    </source>
</evidence>
<evidence type="ECO:0008006" key="3">
    <source>
        <dbReference type="Google" id="ProtNLM"/>
    </source>
</evidence>
<proteinExistence type="predicted"/>
<evidence type="ECO:0000256" key="1">
    <source>
        <dbReference type="SAM" id="SignalP"/>
    </source>
</evidence>
<comment type="caution">
    <text evidence="2">The sequence shown here is derived from an EMBL/GenBank/DDBJ whole genome shotgun (WGS) entry which is preliminary data.</text>
</comment>
<dbReference type="EMBL" id="DSRU01000235">
    <property type="protein sequence ID" value="HFM99292.1"/>
    <property type="molecule type" value="Genomic_DNA"/>
</dbReference>
<feature type="chain" id="PRO_5028273781" description="Tetratricopeptide repeat protein" evidence="1">
    <location>
        <begin position="36"/>
        <end position="91"/>
    </location>
</feature>
<accession>A0A7C3PEJ1</accession>
<gene>
    <name evidence="2" type="ORF">ENR64_16345</name>
</gene>
<reference evidence="2" key="1">
    <citation type="journal article" date="2020" name="mSystems">
        <title>Genome- and Community-Level Interaction Insights into Carbon Utilization and Element Cycling Functions of Hydrothermarchaeota in Hydrothermal Sediment.</title>
        <authorList>
            <person name="Zhou Z."/>
            <person name="Liu Y."/>
            <person name="Xu W."/>
            <person name="Pan J."/>
            <person name="Luo Z.H."/>
            <person name="Li M."/>
        </authorList>
    </citation>
    <scope>NUCLEOTIDE SEQUENCE [LARGE SCALE GENOMIC DNA]</scope>
    <source>
        <strain evidence="2">SpSt-418</strain>
    </source>
</reference>
<name>A0A7C3PEJ1_9CYAN</name>